<dbReference type="GeneID" id="115737094"/>
<evidence type="ECO:0000256" key="6">
    <source>
        <dbReference type="ARBA" id="ARBA00022723"/>
    </source>
</evidence>
<evidence type="ECO:0000256" key="12">
    <source>
        <dbReference type="SAM" id="Phobius"/>
    </source>
</evidence>
<keyword evidence="10 12" id="KW-1133">Transmembrane helix</keyword>
<evidence type="ECO:0000256" key="1">
    <source>
        <dbReference type="ARBA" id="ARBA00000900"/>
    </source>
</evidence>
<evidence type="ECO:0000256" key="11">
    <source>
        <dbReference type="ARBA" id="ARBA00023136"/>
    </source>
</evidence>
<dbReference type="RefSeq" id="XP_048141611.1">
    <property type="nucleotide sequence ID" value="XM_048285654.1"/>
</dbReference>
<feature type="transmembrane region" description="Helical" evidence="12">
    <location>
        <begin position="366"/>
        <end position="388"/>
    </location>
</feature>
<sequence>MYPTNSAPVQRRGNALVDAVDATPLLTHSVADHLLRSRRFIRRPVLPLRGAAARLLRRASGRRMMLREPSMQVRENAAEQLETRQSDWAYSKPIVALDILWNLAFVGVALCVVVLSPNERPGVPLRLWVLVYAFQCLFHVACVVAEYKRRRREVEHAGLGGSGAWGAGDLNAYLSPASGSGSDGGESDEYGNEQSRDEEETSILKHFESANTMLSFIWWIIGFYWVTAGGQDLIRDSPQLYWLCISFLAFDVVFVVICVAIACLIGIAICCCLPCIIAILYAVADQEGATQEEINQLPKFKFRRLGDYDKANEETQPSSGGIMTECDSSTAIERALSQEDAVRLCCRQINLAVCHQDSLPFLMIKLGFILTVADGYFVVGMLHLPFCLRRWIGVERTSLPSPLPLQLHRQVAVH</sequence>
<feature type="transmembrane region" description="Helical" evidence="12">
    <location>
        <begin position="94"/>
        <end position="115"/>
    </location>
</feature>
<dbReference type="PANTHER" id="PTHR45977:SF42">
    <property type="entry name" value="RING_U-BOX SUPERFAMILY PROTEIN"/>
    <property type="match status" value="1"/>
</dbReference>
<evidence type="ECO:0000256" key="8">
    <source>
        <dbReference type="ARBA" id="ARBA00022786"/>
    </source>
</evidence>
<keyword evidence="7" id="KW-0863">Zinc-finger</keyword>
<accession>A0ABM3HYD1</accession>
<evidence type="ECO:0000256" key="4">
    <source>
        <dbReference type="ARBA" id="ARBA00022679"/>
    </source>
</evidence>
<keyword evidence="11 12" id="KW-0472">Membrane</keyword>
<organism evidence="13 14">
    <name type="scientific">Rhodamnia argentea</name>
    <dbReference type="NCBI Taxonomy" id="178133"/>
    <lineage>
        <taxon>Eukaryota</taxon>
        <taxon>Viridiplantae</taxon>
        <taxon>Streptophyta</taxon>
        <taxon>Embryophyta</taxon>
        <taxon>Tracheophyta</taxon>
        <taxon>Spermatophyta</taxon>
        <taxon>Magnoliopsida</taxon>
        <taxon>eudicotyledons</taxon>
        <taxon>Gunneridae</taxon>
        <taxon>Pentapetalae</taxon>
        <taxon>rosids</taxon>
        <taxon>malvids</taxon>
        <taxon>Myrtales</taxon>
        <taxon>Myrtaceae</taxon>
        <taxon>Myrtoideae</taxon>
        <taxon>Myrteae</taxon>
        <taxon>Australasian group</taxon>
        <taxon>Rhodamnia</taxon>
    </lineage>
</organism>
<evidence type="ECO:0000256" key="7">
    <source>
        <dbReference type="ARBA" id="ARBA00022771"/>
    </source>
</evidence>
<comment type="subcellular location">
    <subcellularLocation>
        <location evidence="2">Membrane</location>
        <topology evidence="2">Multi-pass membrane protein</topology>
    </subcellularLocation>
</comment>
<evidence type="ECO:0000256" key="10">
    <source>
        <dbReference type="ARBA" id="ARBA00022989"/>
    </source>
</evidence>
<evidence type="ECO:0000313" key="14">
    <source>
        <dbReference type="RefSeq" id="XP_048141611.1"/>
    </source>
</evidence>
<feature type="transmembrane region" description="Helical" evidence="12">
    <location>
        <begin position="210"/>
        <end position="228"/>
    </location>
</feature>
<gene>
    <name evidence="14" type="primary">LOC115737094</name>
</gene>
<keyword evidence="5 12" id="KW-0812">Transmembrane</keyword>
<feature type="transmembrane region" description="Helical" evidence="12">
    <location>
        <begin position="264"/>
        <end position="284"/>
    </location>
</feature>
<keyword evidence="9" id="KW-0862">Zinc</keyword>
<reference evidence="14" key="1">
    <citation type="submission" date="2025-08" db="UniProtKB">
        <authorList>
            <consortium name="RefSeq"/>
        </authorList>
    </citation>
    <scope>IDENTIFICATION</scope>
    <source>
        <tissue evidence="14">Leaf</tissue>
    </source>
</reference>
<name>A0ABM3HYD1_9MYRT</name>
<evidence type="ECO:0000256" key="9">
    <source>
        <dbReference type="ARBA" id="ARBA00022833"/>
    </source>
</evidence>
<evidence type="ECO:0000313" key="13">
    <source>
        <dbReference type="Proteomes" id="UP000827889"/>
    </source>
</evidence>
<feature type="transmembrane region" description="Helical" evidence="12">
    <location>
        <begin position="127"/>
        <end position="147"/>
    </location>
</feature>
<evidence type="ECO:0000256" key="2">
    <source>
        <dbReference type="ARBA" id="ARBA00004141"/>
    </source>
</evidence>
<comment type="catalytic activity">
    <reaction evidence="1">
        <text>S-ubiquitinyl-[E2 ubiquitin-conjugating enzyme]-L-cysteine + [acceptor protein]-L-lysine = [E2 ubiquitin-conjugating enzyme]-L-cysteine + N(6)-ubiquitinyl-[acceptor protein]-L-lysine.</text>
        <dbReference type="EC" id="2.3.2.27"/>
    </reaction>
</comment>
<keyword evidence="6" id="KW-0479">Metal-binding</keyword>
<keyword evidence="4" id="KW-0808">Transferase</keyword>
<dbReference type="EC" id="2.3.2.27" evidence="3"/>
<proteinExistence type="predicted"/>
<evidence type="ECO:0000256" key="3">
    <source>
        <dbReference type="ARBA" id="ARBA00012483"/>
    </source>
</evidence>
<feature type="transmembrane region" description="Helical" evidence="12">
    <location>
        <begin position="240"/>
        <end position="259"/>
    </location>
</feature>
<dbReference type="Proteomes" id="UP000827889">
    <property type="component" value="Chromosome 9"/>
</dbReference>
<keyword evidence="13" id="KW-1185">Reference proteome</keyword>
<dbReference type="PANTHER" id="PTHR45977">
    <property type="entry name" value="TARGET OF ERK KINASE MPK-1"/>
    <property type="match status" value="1"/>
</dbReference>
<evidence type="ECO:0000256" key="5">
    <source>
        <dbReference type="ARBA" id="ARBA00022692"/>
    </source>
</evidence>
<protein>
    <recommendedName>
        <fullName evidence="3">RING-type E3 ubiquitin transferase</fullName>
        <ecNumber evidence="3">2.3.2.27</ecNumber>
    </recommendedName>
</protein>
<keyword evidence="8" id="KW-0833">Ubl conjugation pathway</keyword>